<feature type="domain" description="EF-hand" evidence="3">
    <location>
        <begin position="203"/>
        <end position="238"/>
    </location>
</feature>
<dbReference type="InterPro" id="IPR002048">
    <property type="entry name" value="EF_hand_dom"/>
</dbReference>
<evidence type="ECO:0000259" key="3">
    <source>
        <dbReference type="PROSITE" id="PS50222"/>
    </source>
</evidence>
<evidence type="ECO:0000313" key="5">
    <source>
        <dbReference type="EMBL" id="RLN65085.1"/>
    </source>
</evidence>
<reference evidence="6 7" key="1">
    <citation type="submission" date="2018-07" db="EMBL/GenBank/DDBJ databases">
        <title>Genome sequencing of oomycete isolates from Chile give support for New Zealand origin for Phytophthora kernoviae and make available the first Nothophytophthora sp. genome.</title>
        <authorList>
            <person name="Studholme D.J."/>
            <person name="Sanfuentes E."/>
            <person name="Panda P."/>
            <person name="Hill R."/>
            <person name="Sambles C."/>
            <person name="Grant M."/>
            <person name="Williams N.M."/>
            <person name="Mcdougal R.L."/>
        </authorList>
    </citation>
    <scope>NUCLEOTIDE SEQUENCE [LARGE SCALE GENOMIC DNA]</scope>
    <source>
        <strain evidence="5">Chile6</strain>
        <strain evidence="4">Chile7</strain>
    </source>
</reference>
<dbReference type="EMBL" id="MBDO02000060">
    <property type="protein sequence ID" value="RLN65085.1"/>
    <property type="molecule type" value="Genomic_DNA"/>
</dbReference>
<dbReference type="InterPro" id="IPR018247">
    <property type="entry name" value="EF_Hand_1_Ca_BS"/>
</dbReference>
<dbReference type="GO" id="GO:0005509">
    <property type="term" value="F:calcium ion binding"/>
    <property type="evidence" value="ECO:0007669"/>
    <property type="project" value="InterPro"/>
</dbReference>
<organism evidence="5 6">
    <name type="scientific">Phytophthora kernoviae</name>
    <dbReference type="NCBI Taxonomy" id="325452"/>
    <lineage>
        <taxon>Eukaryota</taxon>
        <taxon>Sar</taxon>
        <taxon>Stramenopiles</taxon>
        <taxon>Oomycota</taxon>
        <taxon>Peronosporomycetes</taxon>
        <taxon>Peronosporales</taxon>
        <taxon>Peronosporaceae</taxon>
        <taxon>Phytophthora</taxon>
    </lineage>
</organism>
<evidence type="ECO:0000313" key="7">
    <source>
        <dbReference type="Proteomes" id="UP000284657"/>
    </source>
</evidence>
<feature type="domain" description="EF-hand" evidence="3">
    <location>
        <begin position="533"/>
        <end position="568"/>
    </location>
</feature>
<dbReference type="InterPro" id="IPR052603">
    <property type="entry name" value="EFCB6"/>
</dbReference>
<dbReference type="InterPro" id="IPR011992">
    <property type="entry name" value="EF-hand-dom_pair"/>
</dbReference>
<dbReference type="PANTHER" id="PTHR20875">
    <property type="entry name" value="EF-HAND CALCIUM-BINDING DOMAIN-CONTAINING PROTEIN 6-RELATED"/>
    <property type="match status" value="1"/>
</dbReference>
<sequence>MYHQLMTNQQLMAYFADEVHRFSRSPMKPDDVLRRFSLNGDGHLDLREFQLAVTRLEIVSTPPTEADGSYQNSQHKRDLARAKELYLVFCPSQTRKLDIDLFCRVMTEWSLQPMRARYQQDQTAHLASSVSSMSMGNRTQYSAPRVALPTPYATQTSLEISRAVGGENKNKGESERDAEVSARNARLVEGEVLWQRLSTAITRSSEKLRLIFLKMDVMSSGRVSPEELELALSHIGVFLTTREYEKLYMSVGNDVKECKRDALRVRLLPFTDPASGAIGLSKLLAALKAADRTTMQSKASPSVPGGSVGYVGVSPIRLGRKTVTPISSNSVNDDHTPYPAGKSTHERNAEETRTIVKIRDERRRESDIHFPLKTGGPGVEKRENGDSEAYLEHQHRRQDPFFSTGKPPLALEERILSKLQQLKQLGQLSACSPQSIFPADRFGHISRGQFRQGLVDLGLLARYAEVEALFWTLDPHGRGYVMAHDFYDHLNSFSTQLSTRGFSKYLPELAVGGSAQGGRLPRSVQKVLEKMYLDLSQLCAICERMDTNQTGTVSSTELLSAIHEMGIMASVADKHAALQVLSRDEYPQQDTAPPERISYRSLEGRLAAICSALLSPKKCSKHLTNTSVLLAPYEEYSLHADITSNNQSSRDSDALWNCPRRRMHQDHRAARSSIKITDAVSNPDGEFTPDLLERRSDLKTALDLHRRADARGLVTKQDLVEILLTSRLNLHFSAGAPAVQELVDELYPTLGAGGSLGFLDVLRRISELLGEVTKELSLPPPSSGNGPPSTFSTNPYQQPRQTGRRHNGANFDMHSSVLPTKPSPSASVMKSSALPNGSELSGSATTVRRKLLDDSRLRDLLSSDYGLQSAAVLVRHAFKGLAPREMVVPVDNGEFEAMCRVNDVKHVCYRLGLDLDMYEQQFVVSRVDTGDSGFVSSPDLLEFFKQLAQAGDVTSPSTEIKQKDNAMDLRGAAYASKTSAAMATVPSGKGLPRLKYTPAASQKLMLTKDAAKMNRVTSGIGGAVESVQMKIGMLGREIKADEKGKQEYDEQLFRLNQRRSDLEAKLREAREWSALFESKIKPLAGKYAETTDGMQDQYNDAKLRHAQGIAVLMENFDYHPEFKRFSDTFSAVPFRPK</sequence>
<dbReference type="Proteomes" id="UP000284657">
    <property type="component" value="Unassembled WGS sequence"/>
</dbReference>
<protein>
    <recommendedName>
        <fullName evidence="3">EF-hand domain-containing protein</fullName>
    </recommendedName>
</protein>
<dbReference type="SMART" id="SM00054">
    <property type="entry name" value="EFh"/>
    <property type="match status" value="3"/>
</dbReference>
<feature type="domain" description="EF-hand" evidence="3">
    <location>
        <begin position="24"/>
        <end position="59"/>
    </location>
</feature>
<evidence type="ECO:0000256" key="2">
    <source>
        <dbReference type="SAM" id="MobiDB-lite"/>
    </source>
</evidence>
<dbReference type="SUPFAM" id="SSF47473">
    <property type="entry name" value="EF-hand"/>
    <property type="match status" value="2"/>
</dbReference>
<evidence type="ECO:0000256" key="1">
    <source>
        <dbReference type="ARBA" id="ARBA00022837"/>
    </source>
</evidence>
<dbReference type="OrthoDB" id="66091at2759"/>
<comment type="caution">
    <text evidence="5">The sequence shown here is derived from an EMBL/GenBank/DDBJ whole genome shotgun (WGS) entry which is preliminary data.</text>
</comment>
<feature type="compositionally biased region" description="Polar residues" evidence="2">
    <location>
        <begin position="823"/>
        <end position="845"/>
    </location>
</feature>
<dbReference type="PANTHER" id="PTHR20875:SF0">
    <property type="entry name" value="GH12158P"/>
    <property type="match status" value="1"/>
</dbReference>
<feature type="region of interest" description="Disordered" evidence="2">
    <location>
        <begin position="775"/>
        <end position="845"/>
    </location>
</feature>
<dbReference type="AlphaFoldDB" id="A0A3F2RXA1"/>
<dbReference type="PROSITE" id="PS50222">
    <property type="entry name" value="EF_HAND_2"/>
    <property type="match status" value="3"/>
</dbReference>
<feature type="region of interest" description="Disordered" evidence="2">
    <location>
        <begin position="324"/>
        <end position="350"/>
    </location>
</feature>
<name>A0A3F2RXA1_9STRA</name>
<keyword evidence="1" id="KW-0106">Calcium</keyword>
<dbReference type="EMBL" id="MBAD02000661">
    <property type="protein sequence ID" value="RLN64519.1"/>
    <property type="molecule type" value="Genomic_DNA"/>
</dbReference>
<evidence type="ECO:0000313" key="4">
    <source>
        <dbReference type="EMBL" id="RLN64519.1"/>
    </source>
</evidence>
<gene>
    <name evidence="4" type="ORF">BBJ29_001100</name>
    <name evidence="5" type="ORF">BBP00_00003069</name>
</gene>
<dbReference type="Proteomes" id="UP000277300">
    <property type="component" value="Unassembled WGS sequence"/>
</dbReference>
<feature type="compositionally biased region" description="Low complexity" evidence="2">
    <location>
        <begin position="783"/>
        <end position="793"/>
    </location>
</feature>
<dbReference type="PROSITE" id="PS00018">
    <property type="entry name" value="EF_HAND_1"/>
    <property type="match status" value="1"/>
</dbReference>
<evidence type="ECO:0000313" key="6">
    <source>
        <dbReference type="Proteomes" id="UP000277300"/>
    </source>
</evidence>
<dbReference type="Gene3D" id="1.10.238.10">
    <property type="entry name" value="EF-hand"/>
    <property type="match status" value="2"/>
</dbReference>
<proteinExistence type="predicted"/>
<accession>A0A3F2RXA1</accession>